<dbReference type="InterPro" id="IPR011051">
    <property type="entry name" value="RmlC_Cupin_sf"/>
</dbReference>
<gene>
    <name evidence="2" type="ORF">BCR26_15505</name>
</gene>
<dbReference type="PANTHER" id="PTHR33387">
    <property type="entry name" value="RMLC-LIKE JELLY ROLL FOLD PROTEIN"/>
    <property type="match status" value="1"/>
</dbReference>
<dbReference type="Pfam" id="PF06172">
    <property type="entry name" value="Cupin_5"/>
    <property type="match status" value="1"/>
</dbReference>
<dbReference type="InterPro" id="IPR009327">
    <property type="entry name" value="Cupin_DUF985"/>
</dbReference>
<comment type="caution">
    <text evidence="2">The sequence shown here is derived from an EMBL/GenBank/DDBJ whole genome shotgun (WGS) entry which is preliminary data.</text>
</comment>
<dbReference type="CDD" id="cd06121">
    <property type="entry name" value="cupin_YML079wp"/>
    <property type="match status" value="1"/>
</dbReference>
<dbReference type="SUPFAM" id="SSF51182">
    <property type="entry name" value="RmlC-like cupins"/>
    <property type="match status" value="1"/>
</dbReference>
<dbReference type="Proteomes" id="UP000095256">
    <property type="component" value="Unassembled WGS sequence"/>
</dbReference>
<accession>A0A1E5KV50</accession>
<dbReference type="STRING" id="762845.BCR26_15505"/>
<dbReference type="PANTHER" id="PTHR33387:SF3">
    <property type="entry name" value="DUF985 DOMAIN-CONTAINING PROTEIN"/>
    <property type="match status" value="1"/>
</dbReference>
<dbReference type="Gene3D" id="2.60.120.10">
    <property type="entry name" value="Jelly Rolls"/>
    <property type="match status" value="1"/>
</dbReference>
<dbReference type="EMBL" id="MIEK01000035">
    <property type="protein sequence ID" value="OEH81777.1"/>
    <property type="molecule type" value="Genomic_DNA"/>
</dbReference>
<protein>
    <recommendedName>
        <fullName evidence="1">DUF985 domain-containing protein</fullName>
    </recommendedName>
</protein>
<keyword evidence="3" id="KW-1185">Reference proteome</keyword>
<evidence type="ECO:0000259" key="1">
    <source>
        <dbReference type="Pfam" id="PF06172"/>
    </source>
</evidence>
<dbReference type="InterPro" id="IPR014710">
    <property type="entry name" value="RmlC-like_jellyroll"/>
</dbReference>
<evidence type="ECO:0000313" key="3">
    <source>
        <dbReference type="Proteomes" id="UP000095256"/>
    </source>
</evidence>
<organism evidence="2 3">
    <name type="scientific">Enterococcus rivorum</name>
    <dbReference type="NCBI Taxonomy" id="762845"/>
    <lineage>
        <taxon>Bacteria</taxon>
        <taxon>Bacillati</taxon>
        <taxon>Bacillota</taxon>
        <taxon>Bacilli</taxon>
        <taxon>Lactobacillales</taxon>
        <taxon>Enterococcaceae</taxon>
        <taxon>Enterococcus</taxon>
    </lineage>
</organism>
<proteinExistence type="predicted"/>
<name>A0A1E5KV50_9ENTE</name>
<dbReference type="InterPro" id="IPR039935">
    <property type="entry name" value="YML079W-like"/>
</dbReference>
<feature type="domain" description="DUF985" evidence="1">
    <location>
        <begin position="4"/>
        <end position="133"/>
    </location>
</feature>
<evidence type="ECO:0000313" key="2">
    <source>
        <dbReference type="EMBL" id="OEH81777.1"/>
    </source>
</evidence>
<sequence>MVERLNEGGYVSEEYFSEVLIPEDALPSDYQGNRPAASMIYYLLKPEDVSKWHTVRSDEIWIWRAGGSVELTLGGVGETPEVEKTIILGGNLSKGELPHLLVKGGQWQTARPVSQQDVLVNCIVVPGFREADYREGENV</sequence>
<dbReference type="AlphaFoldDB" id="A0A1E5KV50"/>
<reference evidence="2 3" key="1">
    <citation type="submission" date="2016-09" db="EMBL/GenBank/DDBJ databases">
        <authorList>
            <person name="Capua I."/>
            <person name="De Benedictis P."/>
            <person name="Joannis T."/>
            <person name="Lombin L.H."/>
            <person name="Cattoli G."/>
        </authorList>
    </citation>
    <scope>NUCLEOTIDE SEQUENCE [LARGE SCALE GENOMIC DNA]</scope>
    <source>
        <strain evidence="2 3">LMG 25899</strain>
    </source>
</reference>